<keyword evidence="3" id="KW-1185">Reference proteome</keyword>
<evidence type="ECO:0000313" key="3">
    <source>
        <dbReference type="Proteomes" id="UP000604737"/>
    </source>
</evidence>
<feature type="signal peptide" evidence="1">
    <location>
        <begin position="1"/>
        <end position="24"/>
    </location>
</feature>
<proteinExistence type="predicted"/>
<protein>
    <recommendedName>
        <fullName evidence="4">Lipocalin-like domain-containing protein</fullName>
    </recommendedName>
</protein>
<dbReference type="EMBL" id="BMYO01000002">
    <property type="protein sequence ID" value="GHD58303.1"/>
    <property type="molecule type" value="Genomic_DNA"/>
</dbReference>
<evidence type="ECO:0008006" key="4">
    <source>
        <dbReference type="Google" id="ProtNLM"/>
    </source>
</evidence>
<evidence type="ECO:0000256" key="1">
    <source>
        <dbReference type="SAM" id="SignalP"/>
    </source>
</evidence>
<accession>A0ABQ3GY56</accession>
<comment type="caution">
    <text evidence="2">The sequence shown here is derived from an EMBL/GenBank/DDBJ whole genome shotgun (WGS) entry which is preliminary data.</text>
</comment>
<reference evidence="3" key="1">
    <citation type="journal article" date="2019" name="Int. J. Syst. Evol. Microbiol.">
        <title>The Global Catalogue of Microorganisms (GCM) 10K type strain sequencing project: providing services to taxonomists for standard genome sequencing and annotation.</title>
        <authorList>
            <consortium name="The Broad Institute Genomics Platform"/>
            <consortium name="The Broad Institute Genome Sequencing Center for Infectious Disease"/>
            <person name="Wu L."/>
            <person name="Ma J."/>
        </authorList>
    </citation>
    <scope>NUCLEOTIDE SEQUENCE [LARGE SCALE GENOMIC DNA]</scope>
    <source>
        <strain evidence="3">KCTC 23701</strain>
    </source>
</reference>
<keyword evidence="1" id="KW-0732">Signal</keyword>
<evidence type="ECO:0000313" key="2">
    <source>
        <dbReference type="EMBL" id="GHD58303.1"/>
    </source>
</evidence>
<dbReference type="RefSeq" id="WP_189458869.1">
    <property type="nucleotide sequence ID" value="NZ_BMYO01000002.1"/>
</dbReference>
<gene>
    <name evidence="2" type="ORF">GCM10007350_07980</name>
</gene>
<name>A0ABQ3GY56_9NEIS</name>
<feature type="chain" id="PRO_5046258812" description="Lipocalin-like domain-containing protein" evidence="1">
    <location>
        <begin position="25"/>
        <end position="229"/>
    </location>
</feature>
<organism evidence="2 3">
    <name type="scientific">Jeongeupia chitinilytica</name>
    <dbReference type="NCBI Taxonomy" id="1041641"/>
    <lineage>
        <taxon>Bacteria</taxon>
        <taxon>Pseudomonadati</taxon>
        <taxon>Pseudomonadota</taxon>
        <taxon>Betaproteobacteria</taxon>
        <taxon>Neisseriales</taxon>
        <taxon>Chitinibacteraceae</taxon>
        <taxon>Jeongeupia</taxon>
    </lineage>
</organism>
<dbReference type="Proteomes" id="UP000604737">
    <property type="component" value="Unassembled WGS sequence"/>
</dbReference>
<sequence>MLPFKSARRLAALLYLAATCTVAANPEPAQLTGHWYLQGVREVGSELQLAPDQRFDWFLSYGAMDVFAQGKWQLEGTSLVLSTQQPRKKADFRPFTPDEMNIRKPAEPGQWIAIVGVPRTGPQPGVEVKFEAKSGKTATAVTEQNGEAAISMPDTESWSRVGLRHQGSNTAWQWLTVPEDRAAARLAAFAPADMKLQMPQAFKTMKLRVENDQLVVVDGDLEGKHYTRQ</sequence>